<dbReference type="RefSeq" id="WP_019246828.1">
    <property type="nucleotide sequence ID" value="NZ_CAPH01000018.1"/>
</dbReference>
<evidence type="ECO:0000313" key="1">
    <source>
        <dbReference type="EMBL" id="UWN56485.1"/>
    </source>
</evidence>
<keyword evidence="2" id="KW-1185">Reference proteome</keyword>
<dbReference type="GeneID" id="82891547"/>
<reference evidence="1" key="1">
    <citation type="journal article" date="2022" name="Cell">
        <title>Design, construction, and in vivo augmentation of a complex gut microbiome.</title>
        <authorList>
            <person name="Cheng A.G."/>
            <person name="Ho P.Y."/>
            <person name="Aranda-Diaz A."/>
            <person name="Jain S."/>
            <person name="Yu F.B."/>
            <person name="Meng X."/>
            <person name="Wang M."/>
            <person name="Iakiviak M."/>
            <person name="Nagashima K."/>
            <person name="Zhao A."/>
            <person name="Murugkar P."/>
            <person name="Patil A."/>
            <person name="Atabakhsh K."/>
            <person name="Weakley A."/>
            <person name="Yan J."/>
            <person name="Brumbaugh A.R."/>
            <person name="Higginbottom S."/>
            <person name="Dimas A."/>
            <person name="Shiver A.L."/>
            <person name="Deutschbauer A."/>
            <person name="Neff N."/>
            <person name="Sonnenburg J.L."/>
            <person name="Huang K.C."/>
            <person name="Fischbach M.A."/>
        </authorList>
    </citation>
    <scope>NUCLEOTIDE SEQUENCE</scope>
    <source>
        <strain evidence="1">AP11</strain>
    </source>
</reference>
<gene>
    <name evidence="1" type="ORF">NQ491_07395</name>
</gene>
<proteinExistence type="predicted"/>
<protein>
    <recommendedName>
        <fullName evidence="3">Lipopolysaccharide biosynthesis protein</fullName>
    </recommendedName>
</protein>
<name>A0ABY5UWT1_9BACT</name>
<evidence type="ECO:0000313" key="2">
    <source>
        <dbReference type="Proteomes" id="UP001059295"/>
    </source>
</evidence>
<dbReference type="EMBL" id="CP102294">
    <property type="protein sequence ID" value="UWN56485.1"/>
    <property type="molecule type" value="Genomic_DNA"/>
</dbReference>
<accession>A0ABY5UWT1</accession>
<organism evidence="1 2">
    <name type="scientific">Alistipes ihumii AP11</name>
    <dbReference type="NCBI Taxonomy" id="1211813"/>
    <lineage>
        <taxon>Bacteria</taxon>
        <taxon>Pseudomonadati</taxon>
        <taxon>Bacteroidota</taxon>
        <taxon>Bacteroidia</taxon>
        <taxon>Bacteroidales</taxon>
        <taxon>Rikenellaceae</taxon>
        <taxon>Alistipes</taxon>
    </lineage>
</organism>
<evidence type="ECO:0008006" key="3">
    <source>
        <dbReference type="Google" id="ProtNLM"/>
    </source>
</evidence>
<dbReference type="Proteomes" id="UP001059295">
    <property type="component" value="Chromosome"/>
</dbReference>
<sequence length="330" mass="39220">MFLENRSILFFSAQAFGYQNEIRAEMERMGARVDYFDERPANSFAVKAAIRINRNLLARYIDRYHARIIERTKNRKYDYVFFIKGESISVENLNKIKELHPEAKLIIYHWDSIANNRNALRILPVFDRAFSFDKPDCEKLGIRFLPLFYLRDYEEIGRQEPDYRYDLMFVGTVHSDRYGLLHRVTGQIERAGGRCFAYMFFQSRILYWKMKLQNKSLRGTSIRDFRFVPLPKAGLLDLYRKSRAVIDIQHPRQTGLTMRCIETMGAKRKLITTNGHIAEYDFYDPNNILIVDRQNPVVPPGFTTSPYRDIPVETYDRYRIDRWLETILES</sequence>